<feature type="domain" description="Yip1" evidence="8">
    <location>
        <begin position="95"/>
        <end position="198"/>
    </location>
</feature>
<dbReference type="AlphaFoldDB" id="A0A1C7N9Q8"/>
<feature type="transmembrane region" description="Helical" evidence="6">
    <location>
        <begin position="101"/>
        <end position="117"/>
    </location>
</feature>
<evidence type="ECO:0000256" key="6">
    <source>
        <dbReference type="RuleBase" id="RU361264"/>
    </source>
</evidence>
<organism evidence="9 10">
    <name type="scientific">Choanephora cucurbitarum</name>
    <dbReference type="NCBI Taxonomy" id="101091"/>
    <lineage>
        <taxon>Eukaryota</taxon>
        <taxon>Fungi</taxon>
        <taxon>Fungi incertae sedis</taxon>
        <taxon>Mucoromycota</taxon>
        <taxon>Mucoromycotina</taxon>
        <taxon>Mucoromycetes</taxon>
        <taxon>Mucorales</taxon>
        <taxon>Mucorineae</taxon>
        <taxon>Choanephoraceae</taxon>
        <taxon>Choanephoroideae</taxon>
        <taxon>Choanephora</taxon>
    </lineage>
</organism>
<dbReference type="FunCoup" id="A0A1C7N9Q8">
    <property type="interactions" value="302"/>
</dbReference>
<comment type="similarity">
    <text evidence="2 6">Belongs to the YIP1 family.</text>
</comment>
<keyword evidence="4 6" id="KW-1133">Transmembrane helix</keyword>
<dbReference type="Proteomes" id="UP000093000">
    <property type="component" value="Unassembled WGS sequence"/>
</dbReference>
<evidence type="ECO:0000256" key="2">
    <source>
        <dbReference type="ARBA" id="ARBA00010596"/>
    </source>
</evidence>
<evidence type="ECO:0000259" key="8">
    <source>
        <dbReference type="Pfam" id="PF04893"/>
    </source>
</evidence>
<evidence type="ECO:0000313" key="9">
    <source>
        <dbReference type="EMBL" id="OBZ85855.1"/>
    </source>
</evidence>
<dbReference type="STRING" id="101091.A0A1C7N9Q8"/>
<dbReference type="GO" id="GO:0005802">
    <property type="term" value="C:trans-Golgi network"/>
    <property type="evidence" value="ECO:0007669"/>
    <property type="project" value="TreeGrafter"/>
</dbReference>
<name>A0A1C7N9Q8_9FUNG</name>
<evidence type="ECO:0000256" key="4">
    <source>
        <dbReference type="ARBA" id="ARBA00022989"/>
    </source>
</evidence>
<accession>A0A1C7N9Q8</accession>
<comment type="caution">
    <text evidence="6">Lacks conserved residue(s) required for the propagation of feature annotation.</text>
</comment>
<keyword evidence="3 6" id="KW-0812">Transmembrane</keyword>
<dbReference type="Pfam" id="PF04893">
    <property type="entry name" value="Yip1"/>
    <property type="match status" value="1"/>
</dbReference>
<dbReference type="InterPro" id="IPR006977">
    <property type="entry name" value="Yip1_dom"/>
</dbReference>
<keyword evidence="5 6" id="KW-0472">Membrane</keyword>
<dbReference type="GO" id="GO:0000139">
    <property type="term" value="C:Golgi membrane"/>
    <property type="evidence" value="ECO:0007669"/>
    <property type="project" value="UniProtKB-SubCell"/>
</dbReference>
<dbReference type="GO" id="GO:0006888">
    <property type="term" value="P:endoplasmic reticulum to Golgi vesicle-mediated transport"/>
    <property type="evidence" value="ECO:0007669"/>
    <property type="project" value="InterPro"/>
</dbReference>
<feature type="region of interest" description="Disordered" evidence="7">
    <location>
        <begin position="1"/>
        <end position="61"/>
    </location>
</feature>
<evidence type="ECO:0000256" key="1">
    <source>
        <dbReference type="ARBA" id="ARBA00004141"/>
    </source>
</evidence>
<keyword evidence="10" id="KW-1185">Reference proteome</keyword>
<gene>
    <name evidence="9" type="primary">yipf6_0</name>
    <name evidence="9" type="ORF">A0J61_06089</name>
</gene>
<feature type="transmembrane region" description="Helical" evidence="6">
    <location>
        <begin position="155"/>
        <end position="179"/>
    </location>
</feature>
<dbReference type="OrthoDB" id="411251at2759"/>
<evidence type="ECO:0000313" key="10">
    <source>
        <dbReference type="Proteomes" id="UP000093000"/>
    </source>
</evidence>
<comment type="subcellular location">
    <subcellularLocation>
        <location evidence="6">Golgi apparatus membrane</location>
        <topology evidence="6">Multi-pass membrane protein</topology>
    </subcellularLocation>
    <subcellularLocation>
        <location evidence="1">Membrane</location>
        <topology evidence="1">Multi-pass membrane protein</topology>
    </subcellularLocation>
</comment>
<dbReference type="PANTHER" id="PTHR21236">
    <property type="entry name" value="GOLGI MEMBRANE PROTEIN YIP1"/>
    <property type="match status" value="1"/>
</dbReference>
<comment type="caution">
    <text evidence="9">The sequence shown here is derived from an EMBL/GenBank/DDBJ whole genome shotgun (WGS) entry which is preliminary data.</text>
</comment>
<dbReference type="PANTHER" id="PTHR21236:SF1">
    <property type="entry name" value="PROTEIN YIPF6"/>
    <property type="match status" value="1"/>
</dbReference>
<dbReference type="EMBL" id="LUGH01000351">
    <property type="protein sequence ID" value="OBZ85855.1"/>
    <property type="molecule type" value="Genomic_DNA"/>
</dbReference>
<sequence length="213" mass="23089">MHNNVLYENPFGSAENSIEPDIDLTGQSTTTPKPLATGNITHTLAPPPPPPLPQTSTYAGEDTLDEPVTTTIMRDLKKVGSKLLQVLQPNGDRTVLRDWDLWGPLLLCLILAIILSLRAPDQQAVPIFTGIFVIVWVGAAIVTLNAKLLGGAVSFFQTVCVIGYCLFPIVVSAIVATLVDLIWVRLPMSLLSFAWATFGSCIHVALENNELIF</sequence>
<feature type="transmembrane region" description="Helical" evidence="6">
    <location>
        <begin position="186"/>
        <end position="206"/>
    </location>
</feature>
<evidence type="ECO:0000256" key="7">
    <source>
        <dbReference type="SAM" id="MobiDB-lite"/>
    </source>
</evidence>
<protein>
    <recommendedName>
        <fullName evidence="6">Protein YIP</fullName>
    </recommendedName>
</protein>
<proteinExistence type="inferred from homology"/>
<evidence type="ECO:0000256" key="3">
    <source>
        <dbReference type="ARBA" id="ARBA00022692"/>
    </source>
</evidence>
<reference evidence="9 10" key="1">
    <citation type="submission" date="2016-03" db="EMBL/GenBank/DDBJ databases">
        <title>Choanephora cucurbitarum.</title>
        <authorList>
            <person name="Min B."/>
            <person name="Park H."/>
            <person name="Park J.-H."/>
            <person name="Shin H.-D."/>
            <person name="Choi I.-G."/>
        </authorList>
    </citation>
    <scope>NUCLEOTIDE SEQUENCE [LARGE SCALE GENOMIC DNA]</scope>
    <source>
        <strain evidence="9 10">KUS-F28377</strain>
    </source>
</reference>
<dbReference type="InterPro" id="IPR045231">
    <property type="entry name" value="Yip1/4-like"/>
</dbReference>
<dbReference type="InParanoid" id="A0A1C7N9Q8"/>
<evidence type="ECO:0000256" key="5">
    <source>
        <dbReference type="ARBA" id="ARBA00023136"/>
    </source>
</evidence>
<feature type="compositionally biased region" description="Polar residues" evidence="7">
    <location>
        <begin position="25"/>
        <end position="42"/>
    </location>
</feature>
<feature type="transmembrane region" description="Helical" evidence="6">
    <location>
        <begin position="124"/>
        <end position="143"/>
    </location>
</feature>